<proteinExistence type="predicted"/>
<accession>A0AAE3QGQ7</accession>
<dbReference type="AlphaFoldDB" id="A0AAE3QGQ7"/>
<evidence type="ECO:0000256" key="1">
    <source>
        <dbReference type="SAM" id="SignalP"/>
    </source>
</evidence>
<comment type="caution">
    <text evidence="2">The sequence shown here is derived from an EMBL/GenBank/DDBJ whole genome shotgun (WGS) entry which is preliminary data.</text>
</comment>
<sequence length="169" mass="17662">MSPVQSLFPPVLSLFVLVSSAAFAAECAQQDAIYEDRDKAYELRFVPVESAAAAASHIFKLAVLKTGLLLDGYVMPTDEVSRSSGIIMHNCPEGDVTGAELDACTVWEGLLYSIDDKGGAANLPDGTAAAAGEILLADLGSSIRSSALWGEGQLTVAPWDVLTLKGCGQ</sequence>
<dbReference type="EMBL" id="JALDYZ010000009">
    <property type="protein sequence ID" value="MDI7923640.1"/>
    <property type="molecule type" value="Genomic_DNA"/>
</dbReference>
<gene>
    <name evidence="2" type="ORF">MRS75_16290</name>
</gene>
<name>A0AAE3QGQ7_9HYPH</name>
<organism evidence="2 3">
    <name type="scientific">Ferirhizobium litorale</name>
    <dbReference type="NCBI Taxonomy" id="2927786"/>
    <lineage>
        <taxon>Bacteria</taxon>
        <taxon>Pseudomonadati</taxon>
        <taxon>Pseudomonadota</taxon>
        <taxon>Alphaproteobacteria</taxon>
        <taxon>Hyphomicrobiales</taxon>
        <taxon>Rhizobiaceae</taxon>
        <taxon>Ferirhizobium</taxon>
    </lineage>
</organism>
<keyword evidence="3" id="KW-1185">Reference proteome</keyword>
<feature type="chain" id="PRO_5042041837" evidence="1">
    <location>
        <begin position="25"/>
        <end position="169"/>
    </location>
</feature>
<evidence type="ECO:0000313" key="3">
    <source>
        <dbReference type="Proteomes" id="UP001161580"/>
    </source>
</evidence>
<feature type="signal peptide" evidence="1">
    <location>
        <begin position="1"/>
        <end position="24"/>
    </location>
</feature>
<dbReference type="Proteomes" id="UP001161580">
    <property type="component" value="Unassembled WGS sequence"/>
</dbReference>
<dbReference type="RefSeq" id="WP_311786807.1">
    <property type="nucleotide sequence ID" value="NZ_JALDYY010000006.1"/>
</dbReference>
<protein>
    <submittedName>
        <fullName evidence="2">Uncharacterized protein</fullName>
    </submittedName>
</protein>
<reference evidence="2" key="1">
    <citation type="submission" date="2022-03" db="EMBL/GenBank/DDBJ databases">
        <title>Fererhizobium litorale gen. nov., sp. nov., isolated from sandy sediments of the Sea of Japan seashore.</title>
        <authorList>
            <person name="Romanenko L."/>
            <person name="Kurilenko V."/>
            <person name="Otstavnykh N."/>
            <person name="Svetashev V."/>
            <person name="Tekutyeva L."/>
            <person name="Isaeva M."/>
            <person name="Mikhailov V."/>
        </authorList>
    </citation>
    <scope>NUCLEOTIDE SEQUENCE</scope>
    <source>
        <strain evidence="2">KMM 9576</strain>
    </source>
</reference>
<keyword evidence="1" id="KW-0732">Signal</keyword>
<evidence type="ECO:0000313" key="2">
    <source>
        <dbReference type="EMBL" id="MDI7923640.1"/>
    </source>
</evidence>